<evidence type="ECO:0000256" key="1">
    <source>
        <dbReference type="SAM" id="Phobius"/>
    </source>
</evidence>
<reference evidence="3" key="1">
    <citation type="submission" date="2022-10" db="EMBL/GenBank/DDBJ databases">
        <authorList>
            <person name="Chen Y."/>
            <person name="Dougan E. K."/>
            <person name="Chan C."/>
            <person name="Rhodes N."/>
            <person name="Thang M."/>
        </authorList>
    </citation>
    <scope>NUCLEOTIDE SEQUENCE</scope>
</reference>
<organism evidence="3">
    <name type="scientific">Cladocopium goreaui</name>
    <dbReference type="NCBI Taxonomy" id="2562237"/>
    <lineage>
        <taxon>Eukaryota</taxon>
        <taxon>Sar</taxon>
        <taxon>Alveolata</taxon>
        <taxon>Dinophyceae</taxon>
        <taxon>Suessiales</taxon>
        <taxon>Symbiodiniaceae</taxon>
        <taxon>Cladocopium</taxon>
    </lineage>
</organism>
<dbReference type="Pfam" id="PF13475">
    <property type="entry name" value="DUF4116"/>
    <property type="match status" value="2"/>
</dbReference>
<dbReference type="AlphaFoldDB" id="A0A9P1DE70"/>
<dbReference type="PANTHER" id="PTHR40861">
    <property type="entry name" value="DUF2183 DOMAIN-CONTAINING PROTEIN"/>
    <property type="match status" value="1"/>
</dbReference>
<sequence>MTQMIACSENMQRHVHSGAPGGHMQSCPFLRHEGCPGPKSRLVDNQPVQHEVEYDDPEPEPSFPVAFALLGISLVALLLYFLWEGAPWHRSRGTESIYLGGCLMMTASALCCAHPQYDVRANASAKVCDILILVSLIQMYVQQVKLKQLPPFYSETDPRPYARREPKHKLSRRLAKDLSTQIGKLVQNDKPVFIWLRVTVLKGLAATSELLQVEVERESLVFELMLLLHKEIKLHWRRQRILCDGLPVDEADRWSQITRESSIDVQMLHCDHRHVNPIDDRTKLLAMVRCCGEALSYASPELKQDKDLVRIAVATTGESLHFAHKSLQKDRELVELGMSTNPNVFRIAGKMLRKEPDLAKRAIDADIDLIRYCDPDLLQNWEFMKYCVQKRASLLRYSKIWLDRKIYLAALERDGLVLEFLAEKALRGFRSRRGDVERCDDEEFVRTAVRQNGMALAFASERHREDVQCVLEAVRNDERAMKFVRSKPVICQVVKERPSALKHALWEFHDDLEVVEVAYASDPTSLKFAGTEAALGMIMEHGPKVLRFLKTSIQQDERVRHAISISEAEDLGEDTVAGFTVHMHYPLGGIVLFTWLLQELLEWRRHEPARYMIESIIQRVVIHEQKHLLNDLLQAIDVPTLLLCGPRTVVALLSEEAVNNLLDPFTKAILLNALQKVGITTFRTKAVRRLILSCDAAELKELKSALDSTGDYFNLHKLIYSDLREPVRSELISYLQKKALELRNAGQAVGVKILSDIDDTVLCSGGSFPAGCDKRLPKKMLYPGFATFLRELVVALRLPSQEPHIYKDISEQKTFRTVQQLFQQAVLHTIPSLLSGSLRIGFGAVVKRCFCHSDAWEDVGRFKHTVFQEYASLYREYDFIFCGDNGQGDLLAGQLMMEGPEEDRPIAILIHQVVDLEKSLTLEEKEPNTAALAAQGIFLHRTYVGAALALHRAFPKLMSVRQLQCVAECAQDDFDTSRIMYPEWTRKWEVYEEELSADLSVVGPLLAAAGLPLSRCLACTSTLIQQDEPFVRIFQLADADSNSSSSDQESHAGYCCHHMAHSDEDVILKHPYLLDHLIEQESD</sequence>
<keyword evidence="1" id="KW-1133">Transmembrane helix</keyword>
<dbReference type="EMBL" id="CAMXCT020004334">
    <property type="protein sequence ID" value="CAL1161990.1"/>
    <property type="molecule type" value="Genomic_DNA"/>
</dbReference>
<keyword evidence="1" id="KW-0812">Transmembrane</keyword>
<comment type="caution">
    <text evidence="3">The sequence shown here is derived from an EMBL/GenBank/DDBJ whole genome shotgun (WGS) entry which is preliminary data.</text>
</comment>
<feature type="transmembrane region" description="Helical" evidence="1">
    <location>
        <begin position="63"/>
        <end position="83"/>
    </location>
</feature>
<dbReference type="EMBL" id="CAMXCT030004334">
    <property type="protein sequence ID" value="CAL4795927.1"/>
    <property type="molecule type" value="Genomic_DNA"/>
</dbReference>
<accession>A0A9P1DE70</accession>
<dbReference type="PANTHER" id="PTHR40861:SF1">
    <property type="entry name" value="PHOSPHATIDATE PHOSPHATASE APP1 CATALYTIC DOMAIN-CONTAINING PROTEIN"/>
    <property type="match status" value="1"/>
</dbReference>
<evidence type="ECO:0000313" key="3">
    <source>
        <dbReference type="EMBL" id="CAI4008615.1"/>
    </source>
</evidence>
<feature type="domain" description="DUF4116" evidence="2">
    <location>
        <begin position="441"/>
        <end position="484"/>
    </location>
</feature>
<dbReference type="OrthoDB" id="431641at2759"/>
<name>A0A9P1DE70_9DINO</name>
<reference evidence="4 5" key="2">
    <citation type="submission" date="2024-05" db="EMBL/GenBank/DDBJ databases">
        <authorList>
            <person name="Chen Y."/>
            <person name="Shah S."/>
            <person name="Dougan E. K."/>
            <person name="Thang M."/>
            <person name="Chan C."/>
        </authorList>
    </citation>
    <scope>NUCLEOTIDE SEQUENCE [LARGE SCALE GENOMIC DNA]</scope>
</reference>
<feature type="domain" description="DUF4116" evidence="2">
    <location>
        <begin position="281"/>
        <end position="328"/>
    </location>
</feature>
<evidence type="ECO:0000313" key="4">
    <source>
        <dbReference type="EMBL" id="CAL4795927.1"/>
    </source>
</evidence>
<evidence type="ECO:0000313" key="5">
    <source>
        <dbReference type="Proteomes" id="UP001152797"/>
    </source>
</evidence>
<dbReference type="EMBL" id="CAMXCT010004334">
    <property type="protein sequence ID" value="CAI4008615.1"/>
    <property type="molecule type" value="Genomic_DNA"/>
</dbReference>
<proteinExistence type="predicted"/>
<keyword evidence="5" id="KW-1185">Reference proteome</keyword>
<protein>
    <submittedName>
        <fullName evidence="4">Phosphatidate phosphatase APP1 catalytic domain-containing protein</fullName>
    </submittedName>
</protein>
<dbReference type="Proteomes" id="UP001152797">
    <property type="component" value="Unassembled WGS sequence"/>
</dbReference>
<evidence type="ECO:0000259" key="2">
    <source>
        <dbReference type="Pfam" id="PF13475"/>
    </source>
</evidence>
<keyword evidence="1" id="KW-0472">Membrane</keyword>
<dbReference type="InterPro" id="IPR025197">
    <property type="entry name" value="DUF4116"/>
</dbReference>
<gene>
    <name evidence="3" type="ORF">C1SCF055_LOCUS34041</name>
</gene>